<gene>
    <name evidence="1" type="ORF">BSZ18_22600</name>
</gene>
<protein>
    <submittedName>
        <fullName evidence="1">Uncharacterized protein</fullName>
    </submittedName>
</protein>
<dbReference type="AlphaFoldDB" id="A0A1X3H3N0"/>
<organism evidence="1 2">
    <name type="scientific">Bradyrhizobium canariense</name>
    <dbReference type="NCBI Taxonomy" id="255045"/>
    <lineage>
        <taxon>Bacteria</taxon>
        <taxon>Pseudomonadati</taxon>
        <taxon>Pseudomonadota</taxon>
        <taxon>Alphaproteobacteria</taxon>
        <taxon>Hyphomicrobiales</taxon>
        <taxon>Nitrobacteraceae</taxon>
        <taxon>Bradyrhizobium</taxon>
    </lineage>
</organism>
<proteinExistence type="predicted"/>
<accession>A0A1X3H3N0</accession>
<reference evidence="1 2" key="1">
    <citation type="submission" date="2017-03" db="EMBL/GenBank/DDBJ databases">
        <title>Whole genome sequences of fourteen strains of Bradyrhizobium canariense and one strain of Bradyrhizobium japonicum isolated from Lupinus (Papilionoideae: Genisteae) species in Algeria.</title>
        <authorList>
            <person name="Crovadore J."/>
            <person name="Chekireb D."/>
            <person name="Brachmann A."/>
            <person name="Chablais R."/>
            <person name="Cochard B."/>
            <person name="Lefort F."/>
        </authorList>
    </citation>
    <scope>NUCLEOTIDE SEQUENCE [LARGE SCALE GENOMIC DNA]</scope>
    <source>
        <strain evidence="1 2">UBMA195</strain>
    </source>
</reference>
<dbReference type="Proteomes" id="UP000193553">
    <property type="component" value="Unassembled WGS sequence"/>
</dbReference>
<evidence type="ECO:0000313" key="2">
    <source>
        <dbReference type="Proteomes" id="UP000193553"/>
    </source>
</evidence>
<evidence type="ECO:0000313" key="1">
    <source>
        <dbReference type="EMBL" id="OSJ06415.1"/>
    </source>
</evidence>
<sequence length="142" mass="14803">MKIRNFACSSARRATSRNSRGEFIASSCRARRKVMSQIPAMSLALAQEQEKEGNVMTKLLGVIAIAAVAFAVTPAQAAKHAAGGCSSANLEKTETAIENMADGDGKFVAQKEIAAAQDSLLNGKMGACGAHLNKAMDATMGK</sequence>
<name>A0A1X3H3N0_9BRAD</name>
<comment type="caution">
    <text evidence="1">The sequence shown here is derived from an EMBL/GenBank/DDBJ whole genome shotgun (WGS) entry which is preliminary data.</text>
</comment>
<dbReference type="OrthoDB" id="8243446at2"/>
<dbReference type="EMBL" id="NAFI01000179">
    <property type="protein sequence ID" value="OSJ06415.1"/>
    <property type="molecule type" value="Genomic_DNA"/>
</dbReference>